<dbReference type="EMBL" id="JANAKD010002368">
    <property type="protein sequence ID" value="KAJ3473804.1"/>
    <property type="molecule type" value="Genomic_DNA"/>
</dbReference>
<proteinExistence type="predicted"/>
<organism evidence="1 2">
    <name type="scientific">Lecanicillium saksenae</name>
    <dbReference type="NCBI Taxonomy" id="468837"/>
    <lineage>
        <taxon>Eukaryota</taxon>
        <taxon>Fungi</taxon>
        <taxon>Dikarya</taxon>
        <taxon>Ascomycota</taxon>
        <taxon>Pezizomycotina</taxon>
        <taxon>Sordariomycetes</taxon>
        <taxon>Hypocreomycetidae</taxon>
        <taxon>Hypocreales</taxon>
        <taxon>Cordycipitaceae</taxon>
        <taxon>Lecanicillium</taxon>
    </lineage>
</organism>
<name>A0ACC1QFR5_9HYPO</name>
<sequence length="155" mass="17750">MKSSDQIYCPIHATCTVEGCRATPDRLSGKPLPWFCDTRASTPAAYRTAAMADIVPRTSRFARSVAALARAHTTLHSASFTAPRREWAMSTLHLLRKQRLLPLLPHAWVQPIATYQGRRRERMVRKPYLRILHVRSQTLRQATFDEDVRASLVRR</sequence>
<evidence type="ECO:0000313" key="1">
    <source>
        <dbReference type="EMBL" id="KAJ3473804.1"/>
    </source>
</evidence>
<reference evidence="1" key="1">
    <citation type="submission" date="2022-07" db="EMBL/GenBank/DDBJ databases">
        <title>Genome Sequence of Lecanicillium saksenae.</title>
        <authorList>
            <person name="Buettner E."/>
        </authorList>
    </citation>
    <scope>NUCLEOTIDE SEQUENCE</scope>
    <source>
        <strain evidence="1">VT-O1</strain>
    </source>
</reference>
<comment type="caution">
    <text evidence="1">The sequence shown here is derived from an EMBL/GenBank/DDBJ whole genome shotgun (WGS) entry which is preliminary data.</text>
</comment>
<protein>
    <submittedName>
        <fullName evidence="1">Uncharacterized protein</fullName>
    </submittedName>
</protein>
<evidence type="ECO:0000313" key="2">
    <source>
        <dbReference type="Proteomes" id="UP001148737"/>
    </source>
</evidence>
<dbReference type="Proteomes" id="UP001148737">
    <property type="component" value="Unassembled WGS sequence"/>
</dbReference>
<keyword evidence="2" id="KW-1185">Reference proteome</keyword>
<gene>
    <name evidence="1" type="ORF">NLG97_g10123</name>
</gene>
<accession>A0ACC1QFR5</accession>